<evidence type="ECO:0000313" key="5">
    <source>
        <dbReference type="Proteomes" id="UP000187209"/>
    </source>
</evidence>
<dbReference type="GO" id="GO:0007059">
    <property type="term" value="P:chromosome segregation"/>
    <property type="evidence" value="ECO:0007669"/>
    <property type="project" value="TreeGrafter"/>
</dbReference>
<feature type="coiled-coil region" evidence="3">
    <location>
        <begin position="95"/>
        <end position="122"/>
    </location>
</feature>
<dbReference type="GO" id="GO:0005871">
    <property type="term" value="C:kinesin complex"/>
    <property type="evidence" value="ECO:0007669"/>
    <property type="project" value="TreeGrafter"/>
</dbReference>
<evidence type="ECO:0000313" key="4">
    <source>
        <dbReference type="EMBL" id="OMJ87477.1"/>
    </source>
</evidence>
<keyword evidence="5" id="KW-1185">Reference proteome</keyword>
<dbReference type="EMBL" id="MPUH01000176">
    <property type="protein sequence ID" value="OMJ87477.1"/>
    <property type="molecule type" value="Genomic_DNA"/>
</dbReference>
<dbReference type="PANTHER" id="PTHR10921">
    <property type="entry name" value="NUCLEAR DISTRIBUTION PROTEIN NUDE HOMOLOG 1"/>
    <property type="match status" value="1"/>
</dbReference>
<dbReference type="PANTHER" id="PTHR10921:SF1">
    <property type="entry name" value="NUCLEAR DISTRIBUTION PROTEIN NUDE HOMOLOG"/>
    <property type="match status" value="1"/>
</dbReference>
<evidence type="ECO:0000256" key="2">
    <source>
        <dbReference type="ARBA" id="ARBA00023054"/>
    </source>
</evidence>
<evidence type="ECO:0000256" key="3">
    <source>
        <dbReference type="SAM" id="Coils"/>
    </source>
</evidence>
<dbReference type="GO" id="GO:0005813">
    <property type="term" value="C:centrosome"/>
    <property type="evidence" value="ECO:0007669"/>
    <property type="project" value="TreeGrafter"/>
</dbReference>
<dbReference type="GO" id="GO:0051642">
    <property type="term" value="P:centrosome localization"/>
    <property type="evidence" value="ECO:0007669"/>
    <property type="project" value="TreeGrafter"/>
</dbReference>
<protein>
    <submittedName>
        <fullName evidence="4">Uncharacterized protein</fullName>
    </submittedName>
</protein>
<proteinExistence type="inferred from homology"/>
<dbReference type="GO" id="GO:0000132">
    <property type="term" value="P:establishment of mitotic spindle orientation"/>
    <property type="evidence" value="ECO:0007669"/>
    <property type="project" value="TreeGrafter"/>
</dbReference>
<name>A0A1R2CEM2_9CILI</name>
<dbReference type="Gene3D" id="6.10.250.1080">
    <property type="match status" value="1"/>
</dbReference>
<dbReference type="GO" id="GO:0008017">
    <property type="term" value="F:microtubule binding"/>
    <property type="evidence" value="ECO:0007669"/>
    <property type="project" value="InterPro"/>
</dbReference>
<accession>A0A1R2CEM2</accession>
<dbReference type="AlphaFoldDB" id="A0A1R2CEM2"/>
<feature type="coiled-coil region" evidence="3">
    <location>
        <begin position="148"/>
        <end position="175"/>
    </location>
</feature>
<organism evidence="4 5">
    <name type="scientific">Stentor coeruleus</name>
    <dbReference type="NCBI Taxonomy" id="5963"/>
    <lineage>
        <taxon>Eukaryota</taxon>
        <taxon>Sar</taxon>
        <taxon>Alveolata</taxon>
        <taxon>Ciliophora</taxon>
        <taxon>Postciliodesmatophora</taxon>
        <taxon>Heterotrichea</taxon>
        <taxon>Heterotrichida</taxon>
        <taxon>Stentoridae</taxon>
        <taxon>Stentor</taxon>
    </lineage>
</organism>
<gene>
    <name evidence="4" type="ORF">SteCoe_10810</name>
</gene>
<evidence type="ECO:0000256" key="1">
    <source>
        <dbReference type="ARBA" id="ARBA00007429"/>
    </source>
</evidence>
<comment type="caution">
    <text evidence="4">The sequence shown here is derived from an EMBL/GenBank/DDBJ whole genome shotgun (WGS) entry which is preliminary data.</text>
</comment>
<dbReference type="InterPro" id="IPR033494">
    <property type="entry name" value="NUDE"/>
</dbReference>
<dbReference type="GO" id="GO:0007020">
    <property type="term" value="P:microtubule nucleation"/>
    <property type="evidence" value="ECO:0007669"/>
    <property type="project" value="TreeGrafter"/>
</dbReference>
<dbReference type="OrthoDB" id="5877028at2759"/>
<feature type="coiled-coil region" evidence="3">
    <location>
        <begin position="3"/>
        <end position="69"/>
    </location>
</feature>
<reference evidence="4 5" key="1">
    <citation type="submission" date="2016-11" db="EMBL/GenBank/DDBJ databases">
        <title>The macronuclear genome of Stentor coeruleus: a giant cell with tiny introns.</title>
        <authorList>
            <person name="Slabodnick M."/>
            <person name="Ruby J.G."/>
            <person name="Reiff S.B."/>
            <person name="Swart E.C."/>
            <person name="Gosai S."/>
            <person name="Prabakaran S."/>
            <person name="Witkowska E."/>
            <person name="Larue G.E."/>
            <person name="Fisher S."/>
            <person name="Freeman R.M."/>
            <person name="Gunawardena J."/>
            <person name="Chu W."/>
            <person name="Stover N.A."/>
            <person name="Gregory B.D."/>
            <person name="Nowacki M."/>
            <person name="Derisi J."/>
            <person name="Roy S.W."/>
            <person name="Marshall W.F."/>
            <person name="Sood P."/>
        </authorList>
    </citation>
    <scope>NUCLEOTIDE SEQUENCE [LARGE SCALE GENOMIC DNA]</scope>
    <source>
        <strain evidence="4">WM001</strain>
    </source>
</reference>
<sequence>MNFEYLQQELDDKQKELQNVQENFVEFQEMSKTIESELEEEISDLKAELKKVKEENKSLKEQIIDMTKNFANKNSKLEKSFSSLSYEKEYLETKLNGVTKLAREYEIELDRYKDTLREKEFEIEQVTSFYHKTLEDLAMTCSELDSIKDSTLENIQRMKSQISELILELAIARRKSRSLSTTTAINAVRQQKTRNTVFAQGPTVGMVDHLISELESKTYHIELP</sequence>
<dbReference type="GO" id="GO:0007100">
    <property type="term" value="P:mitotic centrosome separation"/>
    <property type="evidence" value="ECO:0007669"/>
    <property type="project" value="TreeGrafter"/>
</dbReference>
<dbReference type="Proteomes" id="UP000187209">
    <property type="component" value="Unassembled WGS sequence"/>
</dbReference>
<dbReference type="GO" id="GO:0000776">
    <property type="term" value="C:kinetochore"/>
    <property type="evidence" value="ECO:0007669"/>
    <property type="project" value="TreeGrafter"/>
</dbReference>
<dbReference type="GO" id="GO:0047496">
    <property type="term" value="P:vesicle transport along microtubule"/>
    <property type="evidence" value="ECO:0007669"/>
    <property type="project" value="TreeGrafter"/>
</dbReference>
<keyword evidence="2 3" id="KW-0175">Coiled coil</keyword>
<comment type="similarity">
    <text evidence="1">Belongs to the nudE family.</text>
</comment>